<gene>
    <name evidence="1" type="primary">36</name>
    <name evidence="1" type="ORF">SEA_STEPHIG9_36</name>
</gene>
<sequence>MTPIVFIELTTTEDGPVWILVSQIEAFGIVLEETHIKTKSDLMYVVKESPEEILKKLDIYNSYV</sequence>
<protein>
    <submittedName>
        <fullName evidence="1">Uncharacterized protein</fullName>
    </submittedName>
</protein>
<name>A0A514DHA7_9CAUD</name>
<evidence type="ECO:0000313" key="2">
    <source>
        <dbReference type="Proteomes" id="UP000317263"/>
    </source>
</evidence>
<accession>A0A514DHA7</accession>
<organism evidence="1 2">
    <name type="scientific">Mycobacterium phage Stephig9</name>
    <dbReference type="NCBI Taxonomy" id="2591224"/>
    <lineage>
        <taxon>Viruses</taxon>
        <taxon>Duplodnaviria</taxon>
        <taxon>Heunggongvirae</taxon>
        <taxon>Uroviricota</taxon>
        <taxon>Caudoviricetes</taxon>
        <taxon>Fromanvirus</taxon>
        <taxon>Fromanvirus astro</taxon>
    </lineage>
</organism>
<dbReference type="Proteomes" id="UP000317263">
    <property type="component" value="Segment"/>
</dbReference>
<evidence type="ECO:0000313" key="1">
    <source>
        <dbReference type="EMBL" id="QDH92987.1"/>
    </source>
</evidence>
<proteinExistence type="predicted"/>
<reference evidence="1 2" key="1">
    <citation type="submission" date="2019-05" db="EMBL/GenBank/DDBJ databases">
        <authorList>
            <person name="Chung H.-M."/>
            <person name="Dalia R."/>
            <person name="Diaz J."/>
            <person name="Khakhina S."/>
            <person name="Lee-Soety J.Y."/>
            <person name="Lindberg H.M."/>
            <person name="Pape-Zambito D.A."/>
            <person name="Sunnen C.N."/>
            <person name="Garlena R.A."/>
            <person name="Russell D.A."/>
            <person name="Pope W.H."/>
            <person name="Jacobs-Sera D."/>
            <person name="Hatfull G.F."/>
        </authorList>
    </citation>
    <scope>NUCLEOTIDE SEQUENCE [LARGE SCALE GENOMIC DNA]</scope>
</reference>
<dbReference type="EMBL" id="MK937605">
    <property type="protein sequence ID" value="QDH92987.1"/>
    <property type="molecule type" value="Genomic_DNA"/>
</dbReference>